<dbReference type="Proteomes" id="UP000241769">
    <property type="component" value="Unassembled WGS sequence"/>
</dbReference>
<evidence type="ECO:0000313" key="2">
    <source>
        <dbReference type="Proteomes" id="UP000241769"/>
    </source>
</evidence>
<evidence type="ECO:0000313" key="1">
    <source>
        <dbReference type="EMBL" id="PRP82814.1"/>
    </source>
</evidence>
<organism evidence="1 2">
    <name type="scientific">Planoprotostelium fungivorum</name>
    <dbReference type="NCBI Taxonomy" id="1890364"/>
    <lineage>
        <taxon>Eukaryota</taxon>
        <taxon>Amoebozoa</taxon>
        <taxon>Evosea</taxon>
        <taxon>Variosea</taxon>
        <taxon>Cavosteliida</taxon>
        <taxon>Cavosteliaceae</taxon>
        <taxon>Planoprotostelium</taxon>
    </lineage>
</organism>
<protein>
    <submittedName>
        <fullName evidence="1">Uncharacterized protein</fullName>
    </submittedName>
</protein>
<gene>
    <name evidence="1" type="ORF">PROFUN_04677</name>
</gene>
<comment type="caution">
    <text evidence="1">The sequence shown here is derived from an EMBL/GenBank/DDBJ whole genome shotgun (WGS) entry which is preliminary data.</text>
</comment>
<reference evidence="1 2" key="1">
    <citation type="journal article" date="2018" name="Genome Biol. Evol.">
        <title>Multiple Roots of Fruiting Body Formation in Amoebozoa.</title>
        <authorList>
            <person name="Hillmann F."/>
            <person name="Forbes G."/>
            <person name="Novohradska S."/>
            <person name="Ferling I."/>
            <person name="Riege K."/>
            <person name="Groth M."/>
            <person name="Westermann M."/>
            <person name="Marz M."/>
            <person name="Spaller T."/>
            <person name="Winckler T."/>
            <person name="Schaap P."/>
            <person name="Glockner G."/>
        </authorList>
    </citation>
    <scope>NUCLEOTIDE SEQUENCE [LARGE SCALE GENOMIC DNA]</scope>
    <source>
        <strain evidence="1 2">Jena</strain>
    </source>
</reference>
<proteinExistence type="predicted"/>
<dbReference type="AlphaFoldDB" id="A0A2P6NFT3"/>
<dbReference type="EMBL" id="MDYQ01000094">
    <property type="protein sequence ID" value="PRP82814.1"/>
    <property type="molecule type" value="Genomic_DNA"/>
</dbReference>
<accession>A0A2P6NFT3</accession>
<keyword evidence="2" id="KW-1185">Reference proteome</keyword>
<dbReference type="InParanoid" id="A0A2P6NFT3"/>
<sequence length="79" mass="9483">MVEHLEAVGIKKKNLLRDTRDRYTQKEVLFMIQNKITAVRRYRRMNHLTVFPVGKSEEWGDSRRNFAYSVFRGPHTLVF</sequence>
<name>A0A2P6NFT3_9EUKA</name>